<dbReference type="VEuPathDB" id="FungiDB:RhiirFUN_022225"/>
<reference evidence="1 2" key="1">
    <citation type="submission" date="2016-04" db="EMBL/GenBank/DDBJ databases">
        <title>Genome analyses suggest a sexual origin of heterokaryosis in a supposedly ancient asexual fungus.</title>
        <authorList>
            <person name="Ropars J."/>
            <person name="Sedzielewska K."/>
            <person name="Noel J."/>
            <person name="Charron P."/>
            <person name="Farinelli L."/>
            <person name="Marton T."/>
            <person name="Kruger M."/>
            <person name="Pelin A."/>
            <person name="Brachmann A."/>
            <person name="Corradi N."/>
        </authorList>
    </citation>
    <scope>NUCLEOTIDE SEQUENCE [LARGE SCALE GENOMIC DNA]</scope>
    <source>
        <strain evidence="1 2">A5</strain>
    </source>
</reference>
<evidence type="ECO:0000313" key="1">
    <source>
        <dbReference type="EMBL" id="PKC03567.1"/>
    </source>
</evidence>
<gene>
    <name evidence="1" type="ORF">RhiirA5_401876</name>
</gene>
<name>A0A2N0P9U2_9GLOM</name>
<organism evidence="1 2">
    <name type="scientific">Rhizophagus irregularis</name>
    <dbReference type="NCBI Taxonomy" id="588596"/>
    <lineage>
        <taxon>Eukaryota</taxon>
        <taxon>Fungi</taxon>
        <taxon>Fungi incertae sedis</taxon>
        <taxon>Mucoromycota</taxon>
        <taxon>Glomeromycotina</taxon>
        <taxon>Glomeromycetes</taxon>
        <taxon>Glomerales</taxon>
        <taxon>Glomeraceae</taxon>
        <taxon>Rhizophagus</taxon>
    </lineage>
</organism>
<proteinExistence type="predicted"/>
<sequence>MEMITVLPFYWIWGPIFPNGEELLKEILTRIKSHQFHAICLTVWICKSNPFTVKKKCFTISIFLISKILERIITRFDGFDKRLNSMILQQVPQPVPQPTNTAKQVKNHLGRKSQGIQSTSNYVNLPTKTKSPFLRTKLRAERTSDINSGRVKKTEPFKFKAKPLTKVVKFNLHIDARIEKRKIYDEQRNLRERARRKDTKKKRRNVINFLCSN</sequence>
<comment type="caution">
    <text evidence="1">The sequence shown here is derived from an EMBL/GenBank/DDBJ whole genome shotgun (WGS) entry which is preliminary data.</text>
</comment>
<dbReference type="AlphaFoldDB" id="A0A2N0P9U2"/>
<dbReference type="EMBL" id="LLXJ01001161">
    <property type="protein sequence ID" value="PKC03567.1"/>
    <property type="molecule type" value="Genomic_DNA"/>
</dbReference>
<accession>A0A2N0P9U2</accession>
<reference evidence="1 2" key="2">
    <citation type="submission" date="2017-09" db="EMBL/GenBank/DDBJ databases">
        <title>Extensive intraspecific genome diversity in a model arbuscular mycorrhizal fungus.</title>
        <authorList>
            <person name="Chen E.C."/>
            <person name="Morin E."/>
            <person name="Beaudet D."/>
            <person name="Noel J."/>
            <person name="Ndikumana S."/>
            <person name="Charron P."/>
            <person name="St-Onge C."/>
            <person name="Giorgi J."/>
            <person name="Grigoriev I.V."/>
            <person name="Roux C."/>
            <person name="Martin F.M."/>
            <person name="Corradi N."/>
        </authorList>
    </citation>
    <scope>NUCLEOTIDE SEQUENCE [LARGE SCALE GENOMIC DNA]</scope>
    <source>
        <strain evidence="1 2">A5</strain>
    </source>
</reference>
<dbReference type="Proteomes" id="UP000232722">
    <property type="component" value="Unassembled WGS sequence"/>
</dbReference>
<protein>
    <submittedName>
        <fullName evidence="1">Uncharacterized protein</fullName>
    </submittedName>
</protein>
<evidence type="ECO:0000313" key="2">
    <source>
        <dbReference type="Proteomes" id="UP000232722"/>
    </source>
</evidence>